<keyword evidence="3" id="KW-0378">Hydrolase</keyword>
<dbReference type="Proteomes" id="UP000234530">
    <property type="component" value="Chromosome"/>
</dbReference>
<dbReference type="OrthoDB" id="9788263at2"/>
<dbReference type="InterPro" id="IPR036388">
    <property type="entry name" value="WH-like_DNA-bd_sf"/>
</dbReference>
<dbReference type="AlphaFoldDB" id="A0A2H5EWQ7"/>
<dbReference type="PANTHER" id="PTHR23131">
    <property type="entry name" value="ENDORIBONUCLEASE LACTB2"/>
    <property type="match status" value="1"/>
</dbReference>
<dbReference type="GO" id="GO:0016787">
    <property type="term" value="F:hydrolase activity"/>
    <property type="evidence" value="ECO:0007669"/>
    <property type="project" value="UniProtKB-KW"/>
</dbReference>
<dbReference type="Gene3D" id="3.60.15.10">
    <property type="entry name" value="Ribonuclease Z/Hydroxyacylglutathione hydrolase-like"/>
    <property type="match status" value="1"/>
</dbReference>
<dbReference type="InterPro" id="IPR001279">
    <property type="entry name" value="Metallo-B-lactamas"/>
</dbReference>
<evidence type="ECO:0000256" key="1">
    <source>
        <dbReference type="SAM" id="MobiDB-lite"/>
    </source>
</evidence>
<dbReference type="InterPro" id="IPR041516">
    <property type="entry name" value="LACTB2_WH"/>
</dbReference>
<dbReference type="RefSeq" id="WP_101751755.1">
    <property type="nucleotide sequence ID" value="NZ_CP025430.1"/>
</dbReference>
<gene>
    <name evidence="3" type="ORF">CX676_05680</name>
</gene>
<reference evidence="3 4" key="1">
    <citation type="journal article" date="2013" name="Antonie Van Leeuwenhoek">
        <title>Paracoccus zhejiangensis sp. nov., isolated from activated sludge in wastewater-treatment system.</title>
        <authorList>
            <person name="Wu Z.G."/>
            <person name="Zhang D.F."/>
            <person name="Liu Y.L."/>
            <person name="Wang F."/>
            <person name="Jiang X."/>
            <person name="Li C."/>
            <person name="Li S.P."/>
            <person name="Hong Q."/>
            <person name="Li W.J."/>
        </authorList>
    </citation>
    <scope>NUCLEOTIDE SEQUENCE [LARGE SCALE GENOMIC DNA]</scope>
    <source>
        <strain evidence="3 4">J6</strain>
    </source>
</reference>
<feature type="compositionally biased region" description="Low complexity" evidence="1">
    <location>
        <begin position="1"/>
        <end position="16"/>
    </location>
</feature>
<dbReference type="EMBL" id="CP025430">
    <property type="protein sequence ID" value="AUH63713.1"/>
    <property type="molecule type" value="Genomic_DNA"/>
</dbReference>
<name>A0A2H5EWQ7_9RHOB</name>
<dbReference type="Pfam" id="PF00753">
    <property type="entry name" value="Lactamase_B"/>
    <property type="match status" value="1"/>
</dbReference>
<dbReference type="KEGG" id="pzh:CX676_05680"/>
<evidence type="ECO:0000259" key="2">
    <source>
        <dbReference type="SMART" id="SM00849"/>
    </source>
</evidence>
<dbReference type="SUPFAM" id="SSF56281">
    <property type="entry name" value="Metallo-hydrolase/oxidoreductase"/>
    <property type="match status" value="1"/>
</dbReference>
<proteinExistence type="predicted"/>
<dbReference type="InterPro" id="IPR036866">
    <property type="entry name" value="RibonucZ/Hydroxyglut_hydro"/>
</dbReference>
<keyword evidence="4" id="KW-1185">Reference proteome</keyword>
<feature type="domain" description="Metallo-beta-lactamase" evidence="2">
    <location>
        <begin position="44"/>
        <end position="223"/>
    </location>
</feature>
<dbReference type="Gene3D" id="1.10.10.10">
    <property type="entry name" value="Winged helix-like DNA-binding domain superfamily/Winged helix DNA-binding domain"/>
    <property type="match status" value="1"/>
</dbReference>
<accession>A0A2H5EWQ7</accession>
<dbReference type="Pfam" id="PF17778">
    <property type="entry name" value="WHD_BLACT"/>
    <property type="match status" value="1"/>
</dbReference>
<evidence type="ECO:0000313" key="4">
    <source>
        <dbReference type="Proteomes" id="UP000234530"/>
    </source>
</evidence>
<evidence type="ECO:0000313" key="3">
    <source>
        <dbReference type="EMBL" id="AUH63713.1"/>
    </source>
</evidence>
<protein>
    <submittedName>
        <fullName evidence="3">MBL fold metallo-hydrolase</fullName>
    </submittedName>
</protein>
<sequence>MSQDAKAPPAADAASLPQPPRSEDLPEGLRLVLAPNPSPLTGAGTNTFLLGREEIAVIDPGPDLPAHRAAILAAAGRGRITHIFVTHAHRDHSEGVPALAAATGAQVLGFGDALAGRSAVMQRLAAEGGAGGGEGLDLGFRPDRQLADGETVSRDEWSLTAHHTPGHAGNHLSFGWGDVTFSGDVVMGWSTTLISPPDGDLADYFRSLDRLTALAPVRLFPAHGPAIDAPLPRLAELAAHRRQRTAQILAALRDGAPSDAAALAARIYDVPPQLLPAATRNVFAHLVALSTLGAARPEGEITWQTRFSAD</sequence>
<dbReference type="PANTHER" id="PTHR23131:SF0">
    <property type="entry name" value="ENDORIBONUCLEASE LACTB2"/>
    <property type="match status" value="1"/>
</dbReference>
<dbReference type="CDD" id="cd16278">
    <property type="entry name" value="metallo-hydrolase-like_MBL-fold"/>
    <property type="match status" value="1"/>
</dbReference>
<dbReference type="InterPro" id="IPR050662">
    <property type="entry name" value="Sec-metab_biosynth-thioest"/>
</dbReference>
<feature type="region of interest" description="Disordered" evidence="1">
    <location>
        <begin position="1"/>
        <end position="25"/>
    </location>
</feature>
<organism evidence="3 4">
    <name type="scientific">Paracoccus zhejiangensis</name>
    <dbReference type="NCBI Taxonomy" id="1077935"/>
    <lineage>
        <taxon>Bacteria</taxon>
        <taxon>Pseudomonadati</taxon>
        <taxon>Pseudomonadota</taxon>
        <taxon>Alphaproteobacteria</taxon>
        <taxon>Rhodobacterales</taxon>
        <taxon>Paracoccaceae</taxon>
        <taxon>Paracoccus</taxon>
    </lineage>
</organism>
<dbReference type="SMART" id="SM00849">
    <property type="entry name" value="Lactamase_B"/>
    <property type="match status" value="1"/>
</dbReference>